<sequence>MALTIETTLAPQGPATAILLTDPQVVELGGGPRAAVLVTVAGRTERLRLARMGGLNCIGLSKAVRAAFNVEIGDTITAEIALDTAERTVDVPTDLAAALDSTPGLRAKYDALSYSRRKELARAVHSAKRPETRERRIAAAVAEVSGA</sequence>
<dbReference type="Pfam" id="PF08922">
    <property type="entry name" value="DUF1905"/>
    <property type="match status" value="1"/>
</dbReference>
<gene>
    <name evidence="1" type="ORF">EDF62_3382</name>
</gene>
<protein>
    <submittedName>
        <fullName evidence="1">Uncharacterized protein DUF1905</fullName>
    </submittedName>
</protein>
<name>A0A4R6RR57_9MICO</name>
<comment type="caution">
    <text evidence="1">The sequence shown here is derived from an EMBL/GenBank/DDBJ whole genome shotgun (WGS) entry which is preliminary data.</text>
</comment>
<dbReference type="Proteomes" id="UP000295601">
    <property type="component" value="Unassembled WGS sequence"/>
</dbReference>
<evidence type="ECO:0000313" key="1">
    <source>
        <dbReference type="EMBL" id="TDP89299.1"/>
    </source>
</evidence>
<evidence type="ECO:0000313" key="2">
    <source>
        <dbReference type="Proteomes" id="UP000295601"/>
    </source>
</evidence>
<dbReference type="Pfam" id="PF13376">
    <property type="entry name" value="OmdA"/>
    <property type="match status" value="1"/>
</dbReference>
<dbReference type="RefSeq" id="WP_133617870.1">
    <property type="nucleotide sequence ID" value="NZ_SNYA01000010.1"/>
</dbReference>
<dbReference type="InterPro" id="IPR015018">
    <property type="entry name" value="DUF1905"/>
</dbReference>
<dbReference type="SUPFAM" id="SSF141694">
    <property type="entry name" value="AF2212/PG0164-like"/>
    <property type="match status" value="1"/>
</dbReference>
<dbReference type="OrthoDB" id="2604865at2"/>
<organism evidence="1 2">
    <name type="scientific">Leucobacter luti</name>
    <dbReference type="NCBI Taxonomy" id="340320"/>
    <lineage>
        <taxon>Bacteria</taxon>
        <taxon>Bacillati</taxon>
        <taxon>Actinomycetota</taxon>
        <taxon>Actinomycetes</taxon>
        <taxon>Micrococcales</taxon>
        <taxon>Microbacteriaceae</taxon>
        <taxon>Leucobacter</taxon>
    </lineage>
</organism>
<dbReference type="AlphaFoldDB" id="A0A4R6RR57"/>
<reference evidence="1 2" key="1">
    <citation type="submission" date="2019-03" db="EMBL/GenBank/DDBJ databases">
        <title>Genomic analyses of the natural microbiome of Caenorhabditis elegans.</title>
        <authorList>
            <person name="Samuel B."/>
        </authorList>
    </citation>
    <scope>NUCLEOTIDE SEQUENCE [LARGE SCALE GENOMIC DNA]</scope>
    <source>
        <strain evidence="1 2">JUb18</strain>
    </source>
</reference>
<accession>A0A4R6RR57</accession>
<proteinExistence type="predicted"/>
<dbReference type="EMBL" id="SNYA01000010">
    <property type="protein sequence ID" value="TDP89299.1"/>
    <property type="molecule type" value="Genomic_DNA"/>
</dbReference>
<keyword evidence="2" id="KW-1185">Reference proteome</keyword>